<dbReference type="CDD" id="cd05379">
    <property type="entry name" value="CAP_bacterial"/>
    <property type="match status" value="1"/>
</dbReference>
<feature type="region of interest" description="Disordered" evidence="1">
    <location>
        <begin position="77"/>
        <end position="111"/>
    </location>
</feature>
<evidence type="ECO:0000313" key="4">
    <source>
        <dbReference type="EMBL" id="VTQ85759.1"/>
    </source>
</evidence>
<feature type="signal peptide" evidence="2">
    <location>
        <begin position="1"/>
        <end position="26"/>
    </location>
</feature>
<dbReference type="Pfam" id="PF00188">
    <property type="entry name" value="CAP"/>
    <property type="match status" value="1"/>
</dbReference>
<evidence type="ECO:0000256" key="1">
    <source>
        <dbReference type="SAM" id="MobiDB-lite"/>
    </source>
</evidence>
<dbReference type="InterPro" id="IPR014044">
    <property type="entry name" value="CAP_dom"/>
</dbReference>
<feature type="domain" description="SCP" evidence="3">
    <location>
        <begin position="122"/>
        <end position="238"/>
    </location>
</feature>
<dbReference type="SUPFAM" id="SSF55797">
    <property type="entry name" value="PR-1-like"/>
    <property type="match status" value="1"/>
</dbReference>
<reference evidence="4 5" key="1">
    <citation type="submission" date="2019-05" db="EMBL/GenBank/DDBJ databases">
        <authorList>
            <consortium name="Pathogen Informatics"/>
        </authorList>
    </citation>
    <scope>NUCLEOTIDE SEQUENCE [LARGE SCALE GENOMIC DNA]</scope>
    <source>
        <strain evidence="4 5">NCTC503</strain>
    </source>
</reference>
<evidence type="ECO:0000313" key="5">
    <source>
        <dbReference type="Proteomes" id="UP000308489"/>
    </source>
</evidence>
<dbReference type="Proteomes" id="UP000308489">
    <property type="component" value="Chromosome 1"/>
</dbReference>
<evidence type="ECO:0000256" key="2">
    <source>
        <dbReference type="SAM" id="SignalP"/>
    </source>
</evidence>
<dbReference type="EMBL" id="LR590481">
    <property type="protein sequence ID" value="VTQ85759.1"/>
    <property type="molecule type" value="Genomic_DNA"/>
</dbReference>
<feature type="compositionally biased region" description="Basic and acidic residues" evidence="1">
    <location>
        <begin position="97"/>
        <end position="106"/>
    </location>
</feature>
<keyword evidence="2" id="KW-0732">Signal</keyword>
<sequence length="241" mass="26181">MNKMSKILSVTTATLMSLSLTSSVYARGLNCNARNNVKSKIVYKDCSGLNKNEVLSKYGFNKSCNIDCNKKVVTTNNQGNKEVSKPDTKTPVAPAKPAEKPQENSGDKATSGNFAAQQNEVLNLVNAERSKAGLKPLKLNAELNKVATLKSEDMIKNNYFSHNSPTYGSPFDMMKKFGVSYTSAGENIAMGQPSPSEVMKGWMNSSGHRANILNGSFTELGVGVAKDSNGRLYWTQMFIGK</sequence>
<dbReference type="OrthoDB" id="9783944at2"/>
<accession>A0A4U9R3X7</accession>
<dbReference type="PANTHER" id="PTHR31157">
    <property type="entry name" value="SCP DOMAIN-CONTAINING PROTEIN"/>
    <property type="match status" value="1"/>
</dbReference>
<name>A0A4U9R3X7_HATHI</name>
<dbReference type="RefSeq" id="WP_138209537.1">
    <property type="nucleotide sequence ID" value="NZ_CBCRUQ010000001.1"/>
</dbReference>
<gene>
    <name evidence="4" type="ORF">NCTC503_00818</name>
</gene>
<dbReference type="PANTHER" id="PTHR31157:SF1">
    <property type="entry name" value="SCP DOMAIN-CONTAINING PROTEIN"/>
    <property type="match status" value="1"/>
</dbReference>
<keyword evidence="5" id="KW-1185">Reference proteome</keyword>
<dbReference type="KEGG" id="hhw:NCTC503_00818"/>
<dbReference type="NCBIfam" id="TIGR02909">
    <property type="entry name" value="spore_YkwD"/>
    <property type="match status" value="1"/>
</dbReference>
<evidence type="ECO:0000259" key="3">
    <source>
        <dbReference type="Pfam" id="PF00188"/>
    </source>
</evidence>
<dbReference type="InterPro" id="IPR035940">
    <property type="entry name" value="CAP_sf"/>
</dbReference>
<dbReference type="Gene3D" id="3.40.33.10">
    <property type="entry name" value="CAP"/>
    <property type="match status" value="1"/>
</dbReference>
<feature type="chain" id="PRO_5020826274" evidence="2">
    <location>
        <begin position="27"/>
        <end position="241"/>
    </location>
</feature>
<dbReference type="AlphaFoldDB" id="A0A4U9R3X7"/>
<organism evidence="4 5">
    <name type="scientific">Hathewaya histolytica</name>
    <name type="common">Clostridium histolyticum</name>
    <dbReference type="NCBI Taxonomy" id="1498"/>
    <lineage>
        <taxon>Bacteria</taxon>
        <taxon>Bacillati</taxon>
        <taxon>Bacillota</taxon>
        <taxon>Clostridia</taxon>
        <taxon>Eubacteriales</taxon>
        <taxon>Clostridiaceae</taxon>
        <taxon>Hathewaya</taxon>
    </lineage>
</organism>
<protein>
    <submittedName>
        <fullName evidence="4">Uncharacterized protein, YkwD family</fullName>
    </submittedName>
</protein>
<proteinExistence type="predicted"/>
<dbReference type="InterPro" id="IPR014258">
    <property type="entry name" value="CAP_domain_YkwD-like"/>
</dbReference>